<dbReference type="InterPro" id="IPR036779">
    <property type="entry name" value="LysM_dom_sf"/>
</dbReference>
<dbReference type="OrthoDB" id="538216at2759"/>
<organism evidence="2 3">
    <name type="scientific">Salix dunnii</name>
    <dbReference type="NCBI Taxonomy" id="1413687"/>
    <lineage>
        <taxon>Eukaryota</taxon>
        <taxon>Viridiplantae</taxon>
        <taxon>Streptophyta</taxon>
        <taxon>Embryophyta</taxon>
        <taxon>Tracheophyta</taxon>
        <taxon>Spermatophyta</taxon>
        <taxon>Magnoliopsida</taxon>
        <taxon>eudicotyledons</taxon>
        <taxon>Gunneridae</taxon>
        <taxon>Pentapetalae</taxon>
        <taxon>rosids</taxon>
        <taxon>fabids</taxon>
        <taxon>Malpighiales</taxon>
        <taxon>Salicaceae</taxon>
        <taxon>Saliceae</taxon>
        <taxon>Salix</taxon>
    </lineage>
</organism>
<dbReference type="InterPro" id="IPR018392">
    <property type="entry name" value="LysM"/>
</dbReference>
<dbReference type="EMBL" id="JADGMS010000005">
    <property type="protein sequence ID" value="KAF9682036.1"/>
    <property type="molecule type" value="Genomic_DNA"/>
</dbReference>
<feature type="domain" description="LysM" evidence="1">
    <location>
        <begin position="88"/>
        <end position="132"/>
    </location>
</feature>
<dbReference type="PROSITE" id="PS51782">
    <property type="entry name" value="LYSM"/>
    <property type="match status" value="1"/>
</dbReference>
<gene>
    <name evidence="2" type="ORF">SADUNF_Sadunf05G0066400</name>
</gene>
<dbReference type="PANTHER" id="PTHR20932:SF55">
    <property type="entry name" value="LYSM DOMAIN-CONTAINING PROTEIN"/>
    <property type="match status" value="1"/>
</dbReference>
<name>A0A835K9W8_9ROSI</name>
<evidence type="ECO:0000313" key="3">
    <source>
        <dbReference type="Proteomes" id="UP000657918"/>
    </source>
</evidence>
<accession>A0A835K9W8</accession>
<keyword evidence="3" id="KW-1185">Reference proteome</keyword>
<reference evidence="2 3" key="1">
    <citation type="submission" date="2020-10" db="EMBL/GenBank/DDBJ databases">
        <title>Plant Genome Project.</title>
        <authorList>
            <person name="Zhang R.-G."/>
        </authorList>
    </citation>
    <scope>NUCLEOTIDE SEQUENCE [LARGE SCALE GENOMIC DNA]</scope>
    <source>
        <strain evidence="2">FAFU-HL-1</strain>
        <tissue evidence="2">Leaf</tissue>
    </source>
</reference>
<dbReference type="InterPro" id="IPR045030">
    <property type="entry name" value="LYSM1-4"/>
</dbReference>
<dbReference type="Gene3D" id="3.10.350.10">
    <property type="entry name" value="LysM domain"/>
    <property type="match status" value="1"/>
</dbReference>
<dbReference type="Proteomes" id="UP000657918">
    <property type="component" value="Unassembled WGS sequence"/>
</dbReference>
<dbReference type="CDD" id="cd00118">
    <property type="entry name" value="LysM"/>
    <property type="match status" value="1"/>
</dbReference>
<evidence type="ECO:0000313" key="2">
    <source>
        <dbReference type="EMBL" id="KAF9682036.1"/>
    </source>
</evidence>
<dbReference type="PANTHER" id="PTHR20932">
    <property type="entry name" value="LYSM AND PUTATIVE PEPTIDOGLYCAN-BINDING DOMAIN-CONTAINING PROTEIN"/>
    <property type="match status" value="1"/>
</dbReference>
<comment type="caution">
    <text evidence="2">The sequence shown here is derived from an EMBL/GenBank/DDBJ whole genome shotgun (WGS) entry which is preliminary data.</text>
</comment>
<proteinExistence type="predicted"/>
<protein>
    <recommendedName>
        <fullName evidence="1">LysM domain-containing protein</fullName>
    </recommendedName>
</protein>
<dbReference type="AlphaFoldDB" id="A0A835K9W8"/>
<sequence>MMKMQMESNGGSHHLHHHLNKNQNFKYGQFFNHEDEIDRQVFDLCSHYNNRCNGKGKNRITMPSSPSNTRATTMLSASNSSNSGVGFIEHPVSKLDTLAGVAIKYGVEVADIKKMNSLVTDLQMFALKSLQIPLPGRHPPSSFLPNGSDVPGYLFVPTCACSKFPFLDHFDFPVFLFLFPKVLPGFSRFSEAVVLGVTHIQNSNEQTTPSGLQSNLFDSFQSLKPKSSQWKVSPAMSSLQGYYGLKPKGQKKISEGFEMAVYRNEHSHHSEGGPYLKPSPASHPPLSLHRKTKSLVNGFLDEQNGLVDKLFHDEVKEGESEKLMRRRQKSEADFTSIYTDLLIREESIGPAFLTITGKGLALRPKVGNRTTTDANTGGLTSAQTGPGDLADEFLLVRKSSSATSLNYQDSISSSMWPTLKRNLKPDLQALSAATITRPIFDGLPKPIAGRKNKTALD</sequence>
<evidence type="ECO:0000259" key="1">
    <source>
        <dbReference type="PROSITE" id="PS51782"/>
    </source>
</evidence>